<dbReference type="AlphaFoldDB" id="A0A849VNB8"/>
<evidence type="ECO:0000313" key="1">
    <source>
        <dbReference type="EMBL" id="NTS31321.1"/>
    </source>
</evidence>
<dbReference type="Pfam" id="PF20370">
    <property type="entry name" value="DUF6665"/>
    <property type="match status" value="1"/>
</dbReference>
<evidence type="ECO:0000313" key="2">
    <source>
        <dbReference type="Proteomes" id="UP000550508"/>
    </source>
</evidence>
<dbReference type="RefSeq" id="WP_113280697.1">
    <property type="nucleotide sequence ID" value="NZ_CP088292.1"/>
</dbReference>
<organism evidence="1 2">
    <name type="scientific">Phyllobacterium pellucidum</name>
    <dbReference type="NCBI Taxonomy" id="2740464"/>
    <lineage>
        <taxon>Bacteria</taxon>
        <taxon>Pseudomonadati</taxon>
        <taxon>Pseudomonadota</taxon>
        <taxon>Alphaproteobacteria</taxon>
        <taxon>Hyphomicrobiales</taxon>
        <taxon>Phyllobacteriaceae</taxon>
        <taxon>Phyllobacterium</taxon>
    </lineage>
</organism>
<sequence length="102" mass="10979">MSFRPPQNTSSGLDRGAPPSAIDMEIIAEMAAALGRAGQKVEQALEQLNAASDTERAARLKAAAKAVHAYFIQRELCGLRRHDDAINHYGIPRAVLVRLGAD</sequence>
<keyword evidence="2" id="KW-1185">Reference proteome</keyword>
<reference evidence="1 2" key="1">
    <citation type="submission" date="2020-05" db="EMBL/GenBank/DDBJ databases">
        <authorList>
            <person name="Kim M.K."/>
        </authorList>
    </citation>
    <scope>NUCLEOTIDE SEQUENCE [LARGE SCALE GENOMIC DNA]</scope>
    <source>
        <strain evidence="1 2">BT25</strain>
    </source>
</reference>
<gene>
    <name evidence="1" type="ORF">HQ945_08645</name>
</gene>
<name>A0A849VNB8_9HYPH</name>
<dbReference type="EMBL" id="JABUMX010000002">
    <property type="protein sequence ID" value="NTS31321.1"/>
    <property type="molecule type" value="Genomic_DNA"/>
</dbReference>
<proteinExistence type="predicted"/>
<dbReference type="Proteomes" id="UP000550508">
    <property type="component" value="Unassembled WGS sequence"/>
</dbReference>
<dbReference type="InterPro" id="IPR046606">
    <property type="entry name" value="DUF6665"/>
</dbReference>
<protein>
    <submittedName>
        <fullName evidence="1">Uncharacterized protein</fullName>
    </submittedName>
</protein>
<comment type="caution">
    <text evidence="1">The sequence shown here is derived from an EMBL/GenBank/DDBJ whole genome shotgun (WGS) entry which is preliminary data.</text>
</comment>
<accession>A0A849VNB8</accession>